<organism evidence="1 2">
    <name type="scientific">Periplaneta americana</name>
    <name type="common">American cockroach</name>
    <name type="synonym">Blatta americana</name>
    <dbReference type="NCBI Taxonomy" id="6978"/>
    <lineage>
        <taxon>Eukaryota</taxon>
        <taxon>Metazoa</taxon>
        <taxon>Ecdysozoa</taxon>
        <taxon>Arthropoda</taxon>
        <taxon>Hexapoda</taxon>
        <taxon>Insecta</taxon>
        <taxon>Pterygota</taxon>
        <taxon>Neoptera</taxon>
        <taxon>Polyneoptera</taxon>
        <taxon>Dictyoptera</taxon>
        <taxon>Blattodea</taxon>
        <taxon>Blattoidea</taxon>
        <taxon>Blattidae</taxon>
        <taxon>Blattinae</taxon>
        <taxon>Periplaneta</taxon>
    </lineage>
</organism>
<comment type="caution">
    <text evidence="1">The sequence shown here is derived from an EMBL/GenBank/DDBJ whole genome shotgun (WGS) entry which is preliminary data.</text>
</comment>
<dbReference type="Proteomes" id="UP001148838">
    <property type="component" value="Unassembled WGS sequence"/>
</dbReference>
<sequence length="212" mass="24505">MESTSLFKHRISTVLSHCIPGERYACVKPVPVSSRAMKNSPQRPLQQKNSVLHIPMIIIVQDTIMEEKNVEYFQIFYCSYLADMFRPIMGHLHNWSLLVLESLVLFPIYHVSTVVEVHDFRNGGIAPIEIDRQLCQVYGPNVMSKQMCHRPPVVEGVSNGVFGSQLLIQRFSQVNIINVGKNNERDSKKNRKRLEEILEPQFHSNRQDLMQF</sequence>
<proteinExistence type="predicted"/>
<keyword evidence="2" id="KW-1185">Reference proteome</keyword>
<evidence type="ECO:0000313" key="2">
    <source>
        <dbReference type="Proteomes" id="UP001148838"/>
    </source>
</evidence>
<evidence type="ECO:0000313" key="1">
    <source>
        <dbReference type="EMBL" id="KAJ4437907.1"/>
    </source>
</evidence>
<accession>A0ABQ8SUS1</accession>
<protein>
    <submittedName>
        <fullName evidence="1">Uncharacterized protein</fullName>
    </submittedName>
</protein>
<gene>
    <name evidence="1" type="ORF">ANN_13846</name>
</gene>
<reference evidence="1 2" key="1">
    <citation type="journal article" date="2022" name="Allergy">
        <title>Genome assembly and annotation of Periplaneta americana reveal a comprehensive cockroach allergen profile.</title>
        <authorList>
            <person name="Wang L."/>
            <person name="Xiong Q."/>
            <person name="Saelim N."/>
            <person name="Wang L."/>
            <person name="Nong W."/>
            <person name="Wan A.T."/>
            <person name="Shi M."/>
            <person name="Liu X."/>
            <person name="Cao Q."/>
            <person name="Hui J.H.L."/>
            <person name="Sookrung N."/>
            <person name="Leung T.F."/>
            <person name="Tungtrongchitr A."/>
            <person name="Tsui S.K.W."/>
        </authorList>
    </citation>
    <scope>NUCLEOTIDE SEQUENCE [LARGE SCALE GENOMIC DNA]</scope>
    <source>
        <strain evidence="1">PWHHKU_190912</strain>
    </source>
</reference>
<name>A0ABQ8SUS1_PERAM</name>
<dbReference type="EMBL" id="JAJSOF020000019">
    <property type="protein sequence ID" value="KAJ4437907.1"/>
    <property type="molecule type" value="Genomic_DNA"/>
</dbReference>